<protein>
    <submittedName>
        <fullName evidence="4">Uncharacterized protein (DUF608 family)</fullName>
    </submittedName>
</protein>
<dbReference type="GO" id="GO:0005975">
    <property type="term" value="P:carbohydrate metabolic process"/>
    <property type="evidence" value="ECO:0007669"/>
    <property type="project" value="InterPro"/>
</dbReference>
<dbReference type="InterPro" id="IPR024462">
    <property type="entry name" value="GH116_N"/>
</dbReference>
<dbReference type="InterPro" id="IPR006311">
    <property type="entry name" value="TAT_signal"/>
</dbReference>
<evidence type="ECO:0000313" key="5">
    <source>
        <dbReference type="Proteomes" id="UP000320811"/>
    </source>
</evidence>
<dbReference type="RefSeq" id="WP_145668842.1">
    <property type="nucleotide sequence ID" value="NZ_VIWO01000003.1"/>
</dbReference>
<feature type="domain" description="Glycosyl-hydrolase family 116 catalytic region" evidence="2">
    <location>
        <begin position="479"/>
        <end position="783"/>
    </location>
</feature>
<dbReference type="InterPro" id="IPR012341">
    <property type="entry name" value="6hp_glycosidase-like_sf"/>
</dbReference>
<dbReference type="PANTHER" id="PTHR12654">
    <property type="entry name" value="BILE ACID BETA-GLUCOSIDASE-RELATED"/>
    <property type="match status" value="1"/>
</dbReference>
<keyword evidence="5" id="KW-1185">Reference proteome</keyword>
<feature type="signal peptide" evidence="1">
    <location>
        <begin position="1"/>
        <end position="30"/>
    </location>
</feature>
<evidence type="ECO:0000259" key="3">
    <source>
        <dbReference type="Pfam" id="PF12215"/>
    </source>
</evidence>
<dbReference type="InterPro" id="IPR008928">
    <property type="entry name" value="6-hairpin_glycosidase_sf"/>
</dbReference>
<dbReference type="InterPro" id="IPR052566">
    <property type="entry name" value="Non-lysos_glucosylceramidase"/>
</dbReference>
<proteinExistence type="predicted"/>
<comment type="caution">
    <text evidence="4">The sequence shown here is derived from an EMBL/GenBank/DDBJ whole genome shotgun (WGS) entry which is preliminary data.</text>
</comment>
<dbReference type="GO" id="GO:0004553">
    <property type="term" value="F:hydrolase activity, hydrolyzing O-glycosyl compounds"/>
    <property type="evidence" value="ECO:0007669"/>
    <property type="project" value="InterPro"/>
</dbReference>
<reference evidence="4 5" key="1">
    <citation type="submission" date="2019-06" db="EMBL/GenBank/DDBJ databases">
        <title>Sorghum-associated microbial communities from plants grown in Nebraska, USA.</title>
        <authorList>
            <person name="Schachtman D."/>
        </authorList>
    </citation>
    <scope>NUCLEOTIDE SEQUENCE [LARGE SCALE GENOMIC DNA]</scope>
    <source>
        <strain evidence="4 5">1209</strain>
    </source>
</reference>
<dbReference type="InterPro" id="IPR006775">
    <property type="entry name" value="GH116_catalytic"/>
</dbReference>
<feature type="chain" id="PRO_5022173631" evidence="1">
    <location>
        <begin position="31"/>
        <end position="855"/>
    </location>
</feature>
<dbReference type="Proteomes" id="UP000320811">
    <property type="component" value="Unassembled WGS sequence"/>
</dbReference>
<dbReference type="PROSITE" id="PS51318">
    <property type="entry name" value="TAT"/>
    <property type="match status" value="1"/>
</dbReference>
<evidence type="ECO:0000256" key="1">
    <source>
        <dbReference type="SAM" id="SignalP"/>
    </source>
</evidence>
<gene>
    <name evidence="4" type="ORF">FHW36_103178</name>
</gene>
<accession>A0A561PTC5</accession>
<dbReference type="EMBL" id="VIWO01000003">
    <property type="protein sequence ID" value="TWF41374.1"/>
    <property type="molecule type" value="Genomic_DNA"/>
</dbReference>
<evidence type="ECO:0000259" key="2">
    <source>
        <dbReference type="Pfam" id="PF04685"/>
    </source>
</evidence>
<organism evidence="4 5">
    <name type="scientific">Chitinophaga polysaccharea</name>
    <dbReference type="NCBI Taxonomy" id="1293035"/>
    <lineage>
        <taxon>Bacteria</taxon>
        <taxon>Pseudomonadati</taxon>
        <taxon>Bacteroidota</taxon>
        <taxon>Chitinophagia</taxon>
        <taxon>Chitinophagales</taxon>
        <taxon>Chitinophagaceae</taxon>
        <taxon>Chitinophaga</taxon>
    </lineage>
</organism>
<sequence>MKKDNNRRSFLKNIAIASFGVTALPSVAGAANLPVDEEKEYNKTAETRRRFNDVYAGKYNNRAAFPIGGIGAGMFCLEGTGAISHLSVRHNPEMFHEPAMFAAISLKGTPGLARVLEGPVPDWKKFGQRDAGLGGTGGATWGLPRFKTATLQARFPFAHITLADPQLPLQVSIKGWSPFIPTDEDHASMPVGGLEYQFTNKSHQEEEYVFSYNTRNFMRQGDAGNAIKPYANGFILSQAAVADAPEKQGHFAIYTSEPNTVVDHCWFRGNWFDPLTMVWNTLKEGNTRNTPPVAQDAPGASLFVPFRLQPGEKKTIRVMMAWYVPDSKLRIGDTVGNQPGAPAYYKPWYSSRFDSIQAVADYWAQHYNTLQENTQRFTDTFYNSSLPPEVLEAVAANLTILKSATVMRQHDGRFWCWEGSGDSWGSCHGTCTHVWNYAQAVPHLFPALERSLRNTEFNENQNAEGHQGFRANLPISPLVHNFHSAADGQLGGIMKIYRDWRISGDYDWLKKMYPLIKVSMDYCIRTWDPEGKGLVEEPHHNTYDIEFWGPTSMCTSFYLGALQAIMHMGTFLHQDISAYSSLYQKGKQALETTLYNGEFFIQQIKWTGLKAPDPVKAQSFGTQYAEEALVLLKKEGPKYQYGEGCLSDGILGAWIARVCGLEEPVDAAKTKSHLLAVHKYNLKKDLSTHVNPQRSTYALGGEGGLLLCSWPKGGMLSLPFVYSNEVWTGIEYQVAAHLMFHGEVEKGLEIVRACRQRYDGTVRNPFNEYECGHWYARAMSSYGLLQGLTGVRYDAVDQALYIDSRIGDFTSFISTNTGFGTVNWKKGVPSLKVAYGTIPATHAVVAGKKMSLQLV</sequence>
<dbReference type="AlphaFoldDB" id="A0A561PTC5"/>
<evidence type="ECO:0000313" key="4">
    <source>
        <dbReference type="EMBL" id="TWF41374.1"/>
    </source>
</evidence>
<dbReference type="Gene3D" id="1.50.10.10">
    <property type="match status" value="1"/>
</dbReference>
<dbReference type="OrthoDB" id="1007311at2"/>
<dbReference type="PANTHER" id="PTHR12654:SF0">
    <property type="entry name" value="NON-LYSOSOMAL GLUCOSYLCERAMIDASE"/>
    <property type="match status" value="1"/>
</dbReference>
<dbReference type="Pfam" id="PF04685">
    <property type="entry name" value="DUF608"/>
    <property type="match status" value="1"/>
</dbReference>
<dbReference type="SUPFAM" id="SSF48208">
    <property type="entry name" value="Six-hairpin glycosidases"/>
    <property type="match status" value="1"/>
</dbReference>
<keyword evidence="1" id="KW-0732">Signal</keyword>
<feature type="domain" description="Glycosyl-hydrolase family 116 N-terminal" evidence="3">
    <location>
        <begin position="64"/>
        <end position="369"/>
    </location>
</feature>
<name>A0A561PTC5_9BACT</name>
<dbReference type="Pfam" id="PF12215">
    <property type="entry name" value="Glyco_hydr_116N"/>
    <property type="match status" value="1"/>
</dbReference>